<dbReference type="Gene3D" id="3.40.50.300">
    <property type="entry name" value="P-loop containing nucleotide triphosphate hydrolases"/>
    <property type="match status" value="1"/>
</dbReference>
<comment type="caution">
    <text evidence="6">The sequence shown here is derived from an EMBL/GenBank/DDBJ whole genome shotgun (WGS) entry which is preliminary data.</text>
</comment>
<evidence type="ECO:0000256" key="2">
    <source>
        <dbReference type="ARBA" id="ARBA00022448"/>
    </source>
</evidence>
<dbReference type="PANTHER" id="PTHR43335:SF8">
    <property type="entry name" value="ABC TRANSPORTER, ATP-BINDING PROTEIN"/>
    <property type="match status" value="1"/>
</dbReference>
<dbReference type="Proteomes" id="UP001519349">
    <property type="component" value="Unassembled WGS sequence"/>
</dbReference>
<evidence type="ECO:0000259" key="5">
    <source>
        <dbReference type="PROSITE" id="PS50893"/>
    </source>
</evidence>
<name>A0ABS5AUL0_9STRE</name>
<keyword evidence="2" id="KW-0813">Transport</keyword>
<evidence type="ECO:0000256" key="3">
    <source>
        <dbReference type="ARBA" id="ARBA00022741"/>
    </source>
</evidence>
<evidence type="ECO:0000313" key="7">
    <source>
        <dbReference type="Proteomes" id="UP001519349"/>
    </source>
</evidence>
<gene>
    <name evidence="6" type="ORF">DHL47_02135</name>
</gene>
<proteinExistence type="inferred from homology"/>
<dbReference type="PROSITE" id="PS50893">
    <property type="entry name" value="ABC_TRANSPORTER_2"/>
    <property type="match status" value="1"/>
</dbReference>
<reference evidence="6 7" key="1">
    <citation type="submission" date="2018-05" db="EMBL/GenBank/DDBJ databases">
        <title>Draft genome sequence of Streptococcus panodentis CCUG 70867T.</title>
        <authorList>
            <person name="Salva-Serra F."/>
            <person name="Mendez V."/>
            <person name="Jaen-Luchoro D."/>
            <person name="Gonzales-Siles L."/>
            <person name="Karlsson R."/>
            <person name="Engstrom-Jakobsson H."/>
            <person name="Busquets A."/>
            <person name="Gomila M."/>
            <person name="Pineiro-Iglesias B."/>
            <person name="Bennasar-Figueras A."/>
            <person name="Seeger M."/>
            <person name="Moore E."/>
        </authorList>
    </citation>
    <scope>NUCLEOTIDE SEQUENCE [LARGE SCALE GENOMIC DNA]</scope>
    <source>
        <strain evidence="6 7">CCUG 70867</strain>
    </source>
</reference>
<dbReference type="SUPFAM" id="SSF52540">
    <property type="entry name" value="P-loop containing nucleoside triphosphate hydrolases"/>
    <property type="match status" value="1"/>
</dbReference>
<keyword evidence="7" id="KW-1185">Reference proteome</keyword>
<dbReference type="InterPro" id="IPR017871">
    <property type="entry name" value="ABC_transporter-like_CS"/>
</dbReference>
<sequence>MQNILEVKNLSKQYGQQYALRDVSLSIRKGEIYGLIGKNGAGKTTLIKVITQLIHASSGSVSVFGSQTSKEWTEALRKTGSVIETPVAYNQMTAYENLSYCCKVHQIDQPDQLIKETLAYVGLTDTGKKKFRNFSLGMKQRLGIAIALIHKPELMILDEPINGLDPLGIKEFRNMIQRLNQELGITFIISSHILSELYLVASKFGIIDQGQLVTEFTKEDFDQASEDYIVLKTSEPEQAASLIQEKLHYQLKDADKAGELHIMAQEQELNAIVRELVLANISISGIYAAHKDLEKYFTDLVQ</sequence>
<evidence type="ECO:0000313" key="6">
    <source>
        <dbReference type="EMBL" id="MBP2620151.1"/>
    </source>
</evidence>
<evidence type="ECO:0000256" key="4">
    <source>
        <dbReference type="ARBA" id="ARBA00022840"/>
    </source>
</evidence>
<dbReference type="SMART" id="SM00382">
    <property type="entry name" value="AAA"/>
    <property type="match status" value="1"/>
</dbReference>
<comment type="similarity">
    <text evidence="1">Belongs to the ABC transporter superfamily.</text>
</comment>
<keyword evidence="4" id="KW-0067">ATP-binding</keyword>
<dbReference type="EMBL" id="QFAY01000003">
    <property type="protein sequence ID" value="MBP2620151.1"/>
    <property type="molecule type" value="Genomic_DNA"/>
</dbReference>
<dbReference type="InterPro" id="IPR003439">
    <property type="entry name" value="ABC_transporter-like_ATP-bd"/>
</dbReference>
<organism evidence="6 7">
    <name type="scientific">Streptococcus panodentis</name>
    <dbReference type="NCBI Taxonomy" id="1581472"/>
    <lineage>
        <taxon>Bacteria</taxon>
        <taxon>Bacillati</taxon>
        <taxon>Bacillota</taxon>
        <taxon>Bacilli</taxon>
        <taxon>Lactobacillales</taxon>
        <taxon>Streptococcaceae</taxon>
        <taxon>Streptococcus</taxon>
    </lineage>
</organism>
<dbReference type="RefSeq" id="WP_209550738.1">
    <property type="nucleotide sequence ID" value="NZ_QFAY01000003.1"/>
</dbReference>
<protein>
    <submittedName>
        <fullName evidence="6">ABC transporter</fullName>
    </submittedName>
</protein>
<dbReference type="PANTHER" id="PTHR43335">
    <property type="entry name" value="ABC TRANSPORTER, ATP-BINDING PROTEIN"/>
    <property type="match status" value="1"/>
</dbReference>
<dbReference type="Pfam" id="PF00005">
    <property type="entry name" value="ABC_tran"/>
    <property type="match status" value="1"/>
</dbReference>
<keyword evidence="3" id="KW-0547">Nucleotide-binding</keyword>
<dbReference type="InterPro" id="IPR003593">
    <property type="entry name" value="AAA+_ATPase"/>
</dbReference>
<evidence type="ECO:0000256" key="1">
    <source>
        <dbReference type="ARBA" id="ARBA00005417"/>
    </source>
</evidence>
<dbReference type="InterPro" id="IPR027417">
    <property type="entry name" value="P-loop_NTPase"/>
</dbReference>
<feature type="domain" description="ABC transporter" evidence="5">
    <location>
        <begin position="5"/>
        <end position="234"/>
    </location>
</feature>
<dbReference type="PROSITE" id="PS00211">
    <property type="entry name" value="ABC_TRANSPORTER_1"/>
    <property type="match status" value="1"/>
</dbReference>
<accession>A0ABS5AUL0</accession>